<proteinExistence type="predicted"/>
<evidence type="ECO:0000313" key="1">
    <source>
        <dbReference type="EMBL" id="GAA2918748.1"/>
    </source>
</evidence>
<protein>
    <recommendedName>
        <fullName evidence="3">Transposase</fullName>
    </recommendedName>
</protein>
<reference evidence="2" key="1">
    <citation type="journal article" date="2019" name="Int. J. Syst. Evol. Microbiol.">
        <title>The Global Catalogue of Microorganisms (GCM) 10K type strain sequencing project: providing services to taxonomists for standard genome sequencing and annotation.</title>
        <authorList>
            <consortium name="The Broad Institute Genomics Platform"/>
            <consortium name="The Broad Institute Genome Sequencing Center for Infectious Disease"/>
            <person name="Wu L."/>
            <person name="Ma J."/>
        </authorList>
    </citation>
    <scope>NUCLEOTIDE SEQUENCE [LARGE SCALE GENOMIC DNA]</scope>
    <source>
        <strain evidence="2">JCM 4087</strain>
    </source>
</reference>
<comment type="caution">
    <text evidence="1">The sequence shown here is derived from an EMBL/GenBank/DDBJ whole genome shotgun (WGS) entry which is preliminary data.</text>
</comment>
<accession>A0ABN3WKC8</accession>
<organism evidence="1 2">
    <name type="scientific">Streptomyces thioluteus</name>
    <dbReference type="NCBI Taxonomy" id="66431"/>
    <lineage>
        <taxon>Bacteria</taxon>
        <taxon>Bacillati</taxon>
        <taxon>Actinomycetota</taxon>
        <taxon>Actinomycetes</taxon>
        <taxon>Kitasatosporales</taxon>
        <taxon>Streptomycetaceae</taxon>
        <taxon>Streptomyces</taxon>
    </lineage>
</organism>
<keyword evidence="2" id="KW-1185">Reference proteome</keyword>
<dbReference type="Proteomes" id="UP001501102">
    <property type="component" value="Unassembled WGS sequence"/>
</dbReference>
<evidence type="ECO:0008006" key="3">
    <source>
        <dbReference type="Google" id="ProtNLM"/>
    </source>
</evidence>
<gene>
    <name evidence="1" type="ORF">GCM10020221_13740</name>
</gene>
<dbReference type="EMBL" id="BAAAXZ010000051">
    <property type="protein sequence ID" value="GAA2918748.1"/>
    <property type="molecule type" value="Genomic_DNA"/>
</dbReference>
<evidence type="ECO:0000313" key="2">
    <source>
        <dbReference type="Proteomes" id="UP001501102"/>
    </source>
</evidence>
<sequence length="72" mass="7551">MKNIVVTMRVVSPRSGVKRVSRTVTSQTPWRRGHARKGPLSRFSLLAALTDGLPALTDGLGALADGLPGASP</sequence>
<name>A0ABN3WKC8_STRTU</name>